<comment type="caution">
    <text evidence="1">The sequence shown here is derived from an EMBL/GenBank/DDBJ whole genome shotgun (WGS) entry which is preliminary data.</text>
</comment>
<dbReference type="AlphaFoldDB" id="A0A368P2A3"/>
<proteinExistence type="predicted"/>
<evidence type="ECO:0000313" key="1">
    <source>
        <dbReference type="EMBL" id="RCU56658.1"/>
    </source>
</evidence>
<dbReference type="EMBL" id="QPIG01000005">
    <property type="protein sequence ID" value="RCU56658.1"/>
    <property type="molecule type" value="Genomic_DNA"/>
</dbReference>
<name>A0A368P2A3_9FLAO</name>
<sequence>MISEIEDCAGKSNLTALQIVEKLEKHFFNKQVNENLKLYKKRKKKVREITKDLKISPRKFYAILEKKKIQHKKYNKEKLLINP</sequence>
<accession>A0A368P2A3</accession>
<keyword evidence="2" id="KW-1185">Reference proteome</keyword>
<dbReference type="OrthoDB" id="1203134at2"/>
<dbReference type="Gene3D" id="1.10.10.60">
    <property type="entry name" value="Homeodomain-like"/>
    <property type="match status" value="1"/>
</dbReference>
<gene>
    <name evidence="1" type="ORF">DU428_12255</name>
</gene>
<reference evidence="1 2" key="1">
    <citation type="submission" date="2018-07" db="EMBL/GenBank/DDBJ databases">
        <title>Oceanihabitans testaceum sp. nov., isolated from marine sediment.</title>
        <authorList>
            <person name="Li C.-M."/>
        </authorList>
    </citation>
    <scope>NUCLEOTIDE SEQUENCE [LARGE SCALE GENOMIC DNA]</scope>
    <source>
        <strain evidence="1 2">S9-10</strain>
    </source>
</reference>
<protein>
    <submittedName>
        <fullName evidence="1">Uncharacterized protein</fullName>
    </submittedName>
</protein>
<dbReference type="Proteomes" id="UP000252249">
    <property type="component" value="Unassembled WGS sequence"/>
</dbReference>
<evidence type="ECO:0000313" key="2">
    <source>
        <dbReference type="Proteomes" id="UP000252249"/>
    </source>
</evidence>
<organism evidence="1 2">
    <name type="scientific">Oceanihabitans sediminis</name>
    <dbReference type="NCBI Taxonomy" id="1812012"/>
    <lineage>
        <taxon>Bacteria</taxon>
        <taxon>Pseudomonadati</taxon>
        <taxon>Bacteroidota</taxon>
        <taxon>Flavobacteriia</taxon>
        <taxon>Flavobacteriales</taxon>
        <taxon>Flavobacteriaceae</taxon>
        <taxon>Oceanihabitans</taxon>
    </lineage>
</organism>